<evidence type="ECO:0000256" key="7">
    <source>
        <dbReference type="ARBA" id="ARBA00023049"/>
    </source>
</evidence>
<keyword evidence="6" id="KW-0862">Zinc</keyword>
<dbReference type="RefSeq" id="WP_233051517.1">
    <property type="nucleotide sequence ID" value="NZ_JAIMJA010000003.1"/>
</dbReference>
<keyword evidence="5" id="KW-0378">Hydrolase</keyword>
<evidence type="ECO:0000259" key="8">
    <source>
        <dbReference type="Pfam" id="PF01551"/>
    </source>
</evidence>
<proteinExistence type="predicted"/>
<dbReference type="Gene3D" id="3.10.450.350">
    <property type="match status" value="2"/>
</dbReference>
<dbReference type="Pfam" id="PF01551">
    <property type="entry name" value="Peptidase_M23"/>
    <property type="match status" value="1"/>
</dbReference>
<dbReference type="InterPro" id="IPR011055">
    <property type="entry name" value="Dup_hybrid_motif"/>
</dbReference>
<evidence type="ECO:0000256" key="2">
    <source>
        <dbReference type="ARBA" id="ARBA00004196"/>
    </source>
</evidence>
<keyword evidence="7" id="KW-0482">Metalloprotease</keyword>
<evidence type="ECO:0000256" key="6">
    <source>
        <dbReference type="ARBA" id="ARBA00022833"/>
    </source>
</evidence>
<dbReference type="PANTHER" id="PTHR21666">
    <property type="entry name" value="PEPTIDASE-RELATED"/>
    <property type="match status" value="1"/>
</dbReference>
<evidence type="ECO:0000256" key="1">
    <source>
        <dbReference type="ARBA" id="ARBA00001947"/>
    </source>
</evidence>
<accession>A0ABS8W6U7</accession>
<sequence>MAIFIIATLFLLFVIAWPSDKPSLTTEPMVKPIALDMDRILQQQTDTVAQDPNEVIKAHAEFPDMSGVSEHFVTLQPGDTVGKFLSELNVYSALPELLVADEKDLRLGNVMPGQTLNITLDAEGRLSKLVLGIDIANKLTFTATDDGYSAELFTEPGEWSERVIAGDIHGSFNISANKNSLSMSSITHIAKLLENRLKFRNLRAGDKYYVVVNEQRVKGEFYQDEVLGVIIKSRSNTYSAFLHDDGNYYDQAGSGLNKAYRKSPLNGKFRLSSHFNLKRKHPVTGKIRPHYGTDWAAPIGTPVYSIGDGVVERVENHPLAGKYLVLKHGRQYTTRYLHLSKILVRKGERVSMGQLVAKTGNTGRSTGAHLHFEFHINGRRVNPLKVKLPYSTEMDAANLKRFKANVLKMKKQMGV</sequence>
<name>A0ABS8W6U7_9GAMM</name>
<dbReference type="EMBL" id="JAIMJA010000003">
    <property type="protein sequence ID" value="MCE2593933.1"/>
    <property type="molecule type" value="Genomic_DNA"/>
</dbReference>
<keyword evidence="4" id="KW-0479">Metal-binding</keyword>
<gene>
    <name evidence="10" type="ORF">K6Y31_03785</name>
</gene>
<feature type="domain" description="M23ase beta-sheet core" evidence="8">
    <location>
        <begin position="289"/>
        <end position="383"/>
    </location>
</feature>
<comment type="subcellular location">
    <subcellularLocation>
        <location evidence="2">Cell envelope</location>
    </subcellularLocation>
</comment>
<dbReference type="InterPro" id="IPR050570">
    <property type="entry name" value="Cell_wall_metabolism_enzyme"/>
</dbReference>
<dbReference type="InterPro" id="IPR045834">
    <property type="entry name" value="Csd3_N2"/>
</dbReference>
<evidence type="ECO:0000313" key="10">
    <source>
        <dbReference type="EMBL" id="MCE2593933.1"/>
    </source>
</evidence>
<reference evidence="10 11" key="1">
    <citation type="journal article" date="2022" name="Environ. Microbiol. Rep.">
        <title>Eco-phylogenetic analyses reveal divergent evolution of vitamin B12 metabolism in the marine bacterial family 'Psychromonadaceae'.</title>
        <authorList>
            <person name="Jin X."/>
            <person name="Yang Y."/>
            <person name="Cao H."/>
            <person name="Gao B."/>
            <person name="Zhao Z."/>
        </authorList>
    </citation>
    <scope>NUCLEOTIDE SEQUENCE [LARGE SCALE GENOMIC DNA]</scope>
    <source>
        <strain evidence="10 11">MKS20</strain>
    </source>
</reference>
<evidence type="ECO:0000256" key="3">
    <source>
        <dbReference type="ARBA" id="ARBA00022670"/>
    </source>
</evidence>
<dbReference type="Proteomes" id="UP001201273">
    <property type="component" value="Unassembled WGS sequence"/>
</dbReference>
<dbReference type="Gene3D" id="2.70.70.10">
    <property type="entry name" value="Glucose Permease (Domain IIA)"/>
    <property type="match status" value="1"/>
</dbReference>
<dbReference type="Pfam" id="PF19425">
    <property type="entry name" value="Csd3_N2"/>
    <property type="match status" value="1"/>
</dbReference>
<dbReference type="CDD" id="cd12797">
    <property type="entry name" value="M23_peptidase"/>
    <property type="match status" value="1"/>
</dbReference>
<dbReference type="InterPro" id="IPR016047">
    <property type="entry name" value="M23ase_b-sheet_dom"/>
</dbReference>
<feature type="domain" description="Csd3-like second N-terminal" evidence="9">
    <location>
        <begin position="157"/>
        <end position="276"/>
    </location>
</feature>
<dbReference type="PANTHER" id="PTHR21666:SF292">
    <property type="entry name" value="MUREIN DD-ENDOPEPTIDASE MEPM"/>
    <property type="match status" value="1"/>
</dbReference>
<dbReference type="SUPFAM" id="SSF51261">
    <property type="entry name" value="Duplicated hybrid motif"/>
    <property type="match status" value="1"/>
</dbReference>
<keyword evidence="11" id="KW-1185">Reference proteome</keyword>
<evidence type="ECO:0000256" key="5">
    <source>
        <dbReference type="ARBA" id="ARBA00022801"/>
    </source>
</evidence>
<comment type="caution">
    <text evidence="10">The sequence shown here is derived from an EMBL/GenBank/DDBJ whole genome shotgun (WGS) entry which is preliminary data.</text>
</comment>
<evidence type="ECO:0000259" key="9">
    <source>
        <dbReference type="Pfam" id="PF19425"/>
    </source>
</evidence>
<keyword evidence="3" id="KW-0645">Protease</keyword>
<organism evidence="10 11">
    <name type="scientific">Motilimonas cestriensis</name>
    <dbReference type="NCBI Taxonomy" id="2742685"/>
    <lineage>
        <taxon>Bacteria</taxon>
        <taxon>Pseudomonadati</taxon>
        <taxon>Pseudomonadota</taxon>
        <taxon>Gammaproteobacteria</taxon>
        <taxon>Alteromonadales</taxon>
        <taxon>Alteromonadales genera incertae sedis</taxon>
        <taxon>Motilimonas</taxon>
    </lineage>
</organism>
<evidence type="ECO:0000256" key="4">
    <source>
        <dbReference type="ARBA" id="ARBA00022723"/>
    </source>
</evidence>
<protein>
    <submittedName>
        <fullName evidence="10">Peptidoglycan DD-metalloendopeptidase family protein</fullName>
    </submittedName>
</protein>
<comment type="cofactor">
    <cofactor evidence="1">
        <name>Zn(2+)</name>
        <dbReference type="ChEBI" id="CHEBI:29105"/>
    </cofactor>
</comment>
<evidence type="ECO:0000313" key="11">
    <source>
        <dbReference type="Proteomes" id="UP001201273"/>
    </source>
</evidence>